<keyword evidence="3" id="KW-0050">Antiport</keyword>
<dbReference type="Proteomes" id="UP000254518">
    <property type="component" value="Unassembled WGS sequence"/>
</dbReference>
<feature type="transmembrane region" description="Helical" evidence="9">
    <location>
        <begin position="372"/>
        <end position="399"/>
    </location>
</feature>
<dbReference type="PANTHER" id="PTHR33451:SF4">
    <property type="entry name" value="NA+_H+ ANTIPORTER"/>
    <property type="match status" value="1"/>
</dbReference>
<dbReference type="InterPro" id="IPR052180">
    <property type="entry name" value="NhaC_Na-H+_Antiporter"/>
</dbReference>
<dbReference type="RefSeq" id="WP_114754540.1">
    <property type="nucleotide sequence ID" value="NZ_QQBA01000009.1"/>
</dbReference>
<evidence type="ECO:0000256" key="5">
    <source>
        <dbReference type="ARBA" id="ARBA00022692"/>
    </source>
</evidence>
<gene>
    <name evidence="11" type="ORF">DFR66_10938</name>
    <name evidence="12" type="ORF">IQ02_01899</name>
</gene>
<feature type="domain" description="Na+/H+ antiporter NhaC-like C-terminal" evidence="10">
    <location>
        <begin position="218"/>
        <end position="426"/>
    </location>
</feature>
<dbReference type="InterPro" id="IPR018461">
    <property type="entry name" value="Na/H_Antiport_NhaC-like_C"/>
</dbReference>
<feature type="transmembrane region" description="Helical" evidence="9">
    <location>
        <begin position="115"/>
        <end position="146"/>
    </location>
</feature>
<evidence type="ECO:0000256" key="6">
    <source>
        <dbReference type="ARBA" id="ARBA00022989"/>
    </source>
</evidence>
<evidence type="ECO:0000256" key="4">
    <source>
        <dbReference type="ARBA" id="ARBA00022475"/>
    </source>
</evidence>
<feature type="transmembrane region" description="Helical" evidence="9">
    <location>
        <begin position="234"/>
        <end position="267"/>
    </location>
</feature>
<reference evidence="11 13" key="2">
    <citation type="submission" date="2018-07" db="EMBL/GenBank/DDBJ databases">
        <title>Genomic Encyclopedia of Type Strains, Phase IV (KMG-IV): sequencing the most valuable type-strain genomes for metagenomic binning, comparative biology and taxonomic classification.</title>
        <authorList>
            <person name="Goeker M."/>
        </authorList>
    </citation>
    <scope>NUCLEOTIDE SEQUENCE [LARGE SCALE GENOMIC DNA]</scope>
    <source>
        <strain evidence="11 13">DSM 19728</strain>
    </source>
</reference>
<dbReference type="PANTHER" id="PTHR33451">
    <property type="entry name" value="MALATE-2H(+)/NA(+)-LACTATE ANTIPORTER"/>
    <property type="match status" value="1"/>
</dbReference>
<keyword evidence="13" id="KW-1185">Reference proteome</keyword>
<dbReference type="GO" id="GO:0005886">
    <property type="term" value="C:plasma membrane"/>
    <property type="evidence" value="ECO:0007669"/>
    <property type="project" value="UniProtKB-SubCell"/>
</dbReference>
<dbReference type="EMBL" id="QQBA01000009">
    <property type="protein sequence ID" value="RDI53476.1"/>
    <property type="molecule type" value="Genomic_DNA"/>
</dbReference>
<dbReference type="Pfam" id="PF03553">
    <property type="entry name" value="Na_H_antiporter"/>
    <property type="match status" value="2"/>
</dbReference>
<feature type="transmembrane region" description="Helical" evidence="9">
    <location>
        <begin position="37"/>
        <end position="54"/>
    </location>
</feature>
<accession>A0A562PPT3</accession>
<dbReference type="Proteomes" id="UP000321392">
    <property type="component" value="Unassembled WGS sequence"/>
</dbReference>
<evidence type="ECO:0000256" key="8">
    <source>
        <dbReference type="ARBA" id="ARBA00038435"/>
    </source>
</evidence>
<evidence type="ECO:0000256" key="9">
    <source>
        <dbReference type="SAM" id="Phobius"/>
    </source>
</evidence>
<evidence type="ECO:0000256" key="7">
    <source>
        <dbReference type="ARBA" id="ARBA00023136"/>
    </source>
</evidence>
<evidence type="ECO:0000313" key="13">
    <source>
        <dbReference type="Proteomes" id="UP000254518"/>
    </source>
</evidence>
<feature type="transmembrane region" description="Helical" evidence="9">
    <location>
        <begin position="290"/>
        <end position="315"/>
    </location>
</feature>
<reference evidence="12 14" key="1">
    <citation type="journal article" date="2015" name="Stand. Genomic Sci.">
        <title>Genomic Encyclopedia of Bacterial and Archaeal Type Strains, Phase III: the genomes of soil and plant-associated and newly described type strains.</title>
        <authorList>
            <person name="Whitman W.B."/>
            <person name="Woyke T."/>
            <person name="Klenk H.P."/>
            <person name="Zhou Y."/>
            <person name="Lilburn T.G."/>
            <person name="Beck B.J."/>
            <person name="De Vos P."/>
            <person name="Vandamme P."/>
            <person name="Eisen J.A."/>
            <person name="Garrity G."/>
            <person name="Hugenholtz P."/>
            <person name="Kyrpides N.C."/>
        </authorList>
    </citation>
    <scope>NUCLEOTIDE SEQUENCE [LARGE SCALE GENOMIC DNA]</scope>
    <source>
        <strain evidence="12 14">CGMCC 1.5380</strain>
    </source>
</reference>
<keyword evidence="2" id="KW-0813">Transport</keyword>
<evidence type="ECO:0000256" key="3">
    <source>
        <dbReference type="ARBA" id="ARBA00022449"/>
    </source>
</evidence>
<keyword evidence="5 9" id="KW-0812">Transmembrane</keyword>
<protein>
    <submittedName>
        <fullName evidence="12">Na+/H+ antiporter NhaC</fullName>
    </submittedName>
</protein>
<evidence type="ECO:0000313" key="12">
    <source>
        <dbReference type="EMBL" id="TWI46378.1"/>
    </source>
</evidence>
<evidence type="ECO:0000256" key="1">
    <source>
        <dbReference type="ARBA" id="ARBA00004651"/>
    </source>
</evidence>
<dbReference type="EMBL" id="VLKX01000009">
    <property type="protein sequence ID" value="TWI46378.1"/>
    <property type="molecule type" value="Genomic_DNA"/>
</dbReference>
<evidence type="ECO:0000256" key="2">
    <source>
        <dbReference type="ARBA" id="ARBA00022448"/>
    </source>
</evidence>
<dbReference type="GO" id="GO:0015297">
    <property type="term" value="F:antiporter activity"/>
    <property type="evidence" value="ECO:0007669"/>
    <property type="project" value="UniProtKB-KW"/>
</dbReference>
<feature type="domain" description="Na+/H+ antiporter NhaC-like C-terminal" evidence="10">
    <location>
        <begin position="40"/>
        <end position="214"/>
    </location>
</feature>
<feature type="transmembrane region" description="Helical" evidence="9">
    <location>
        <begin position="12"/>
        <end position="31"/>
    </location>
</feature>
<sequence length="440" mass="46838">MTLFSKDNGNAFALIPLFIFIFTFLGAGIILNDFYAFPSPVAVVVGIIAAFLLFKSSTEDKVATLIAGCGESKIMTMCLIYLLAGAFAVVSKAMGGVDAVVNLGINTIDVAYFPLGIFLIASFLSTATGTSVGAIVAIGPIAVALADKSGASLPLISGALLGGSMLGDNLSMISDTTIAATQSLGCDIKDKFKINFFIAFPAAILTILVFFYLGLNSDIVTVAIAKNDFSWIAIVPYVLVIVLAIVGVNVFSTLLIGTLLAGIIGYFSGSFTLMEFTQKIYEGFTSMTDIFLLSMLTGGLAAMVDKAGGITYLLVQIKKRIKSKKSAQAGIGALVGFANLAIANNTVSIVITGPIAKEINDEYHLNPKKTAAILDIFSCIIQGVLPYGAQVLLILSYANGKLNFFDLISNAWYHLFLLIFTLVAIYSSFWDKWTNRFFKI</sequence>
<organism evidence="12 14">
    <name type="scientific">Flavobacterium glaciei</name>
    <dbReference type="NCBI Taxonomy" id="386300"/>
    <lineage>
        <taxon>Bacteria</taxon>
        <taxon>Pseudomonadati</taxon>
        <taxon>Bacteroidota</taxon>
        <taxon>Flavobacteriia</taxon>
        <taxon>Flavobacteriales</taxon>
        <taxon>Flavobacteriaceae</taxon>
        <taxon>Flavobacterium</taxon>
    </lineage>
</organism>
<dbReference type="AlphaFoldDB" id="A0A562PPT3"/>
<reference evidence="12" key="3">
    <citation type="submission" date="2019-07" db="EMBL/GenBank/DDBJ databases">
        <authorList>
            <person name="Whitman W."/>
            <person name="Huntemann M."/>
            <person name="Clum A."/>
            <person name="Pillay M."/>
            <person name="Palaniappan K."/>
            <person name="Varghese N."/>
            <person name="Mikhailova N."/>
            <person name="Stamatis D."/>
            <person name="Reddy T."/>
            <person name="Daum C."/>
            <person name="Shapiro N."/>
            <person name="Ivanova N."/>
            <person name="Kyrpides N."/>
            <person name="Woyke T."/>
        </authorList>
    </citation>
    <scope>NUCLEOTIDE SEQUENCE</scope>
    <source>
        <strain evidence="12">CGMCC 1.5380</strain>
    </source>
</reference>
<evidence type="ECO:0000313" key="14">
    <source>
        <dbReference type="Proteomes" id="UP000321392"/>
    </source>
</evidence>
<comment type="similarity">
    <text evidence="8">Belongs to the NhaC Na(+)/H(+) (TC 2.A.35) antiporter family.</text>
</comment>
<feature type="transmembrane region" description="Helical" evidence="9">
    <location>
        <begin position="194"/>
        <end position="213"/>
    </location>
</feature>
<evidence type="ECO:0000313" key="11">
    <source>
        <dbReference type="EMBL" id="RDI53476.1"/>
    </source>
</evidence>
<proteinExistence type="inferred from homology"/>
<name>A0A562PPT3_9FLAO</name>
<feature type="transmembrane region" description="Helical" evidence="9">
    <location>
        <begin position="411"/>
        <end position="430"/>
    </location>
</feature>
<comment type="caution">
    <text evidence="12">The sequence shown here is derived from an EMBL/GenBank/DDBJ whole genome shotgun (WGS) entry which is preliminary data.</text>
</comment>
<keyword evidence="4" id="KW-1003">Cell membrane</keyword>
<keyword evidence="6 9" id="KW-1133">Transmembrane helix</keyword>
<evidence type="ECO:0000259" key="10">
    <source>
        <dbReference type="Pfam" id="PF03553"/>
    </source>
</evidence>
<dbReference type="OrthoDB" id="9790605at2"/>
<comment type="subcellular location">
    <subcellularLocation>
        <location evidence="1">Cell membrane</location>
        <topology evidence="1">Multi-pass membrane protein</topology>
    </subcellularLocation>
</comment>
<feature type="transmembrane region" description="Helical" evidence="9">
    <location>
        <begin position="74"/>
        <end position="95"/>
    </location>
</feature>
<keyword evidence="7 9" id="KW-0472">Membrane</keyword>